<protein>
    <submittedName>
        <fullName evidence="1">Uncharacterized protein</fullName>
    </submittedName>
</protein>
<dbReference type="AlphaFoldDB" id="A0A6A3A0W2"/>
<evidence type="ECO:0000313" key="2">
    <source>
        <dbReference type="Proteomes" id="UP000436088"/>
    </source>
</evidence>
<name>A0A6A3A0W2_HIBSY</name>
<dbReference type="InterPro" id="IPR040256">
    <property type="entry name" value="At4g02000-like"/>
</dbReference>
<dbReference type="EMBL" id="VEPZ02001048">
    <property type="protein sequence ID" value="KAE8697940.1"/>
    <property type="molecule type" value="Genomic_DNA"/>
</dbReference>
<organism evidence="1 2">
    <name type="scientific">Hibiscus syriacus</name>
    <name type="common">Rose of Sharon</name>
    <dbReference type="NCBI Taxonomy" id="106335"/>
    <lineage>
        <taxon>Eukaryota</taxon>
        <taxon>Viridiplantae</taxon>
        <taxon>Streptophyta</taxon>
        <taxon>Embryophyta</taxon>
        <taxon>Tracheophyta</taxon>
        <taxon>Spermatophyta</taxon>
        <taxon>Magnoliopsida</taxon>
        <taxon>eudicotyledons</taxon>
        <taxon>Gunneridae</taxon>
        <taxon>Pentapetalae</taxon>
        <taxon>rosids</taxon>
        <taxon>malvids</taxon>
        <taxon>Malvales</taxon>
        <taxon>Malvaceae</taxon>
        <taxon>Malvoideae</taxon>
        <taxon>Hibiscus</taxon>
    </lineage>
</organism>
<accession>A0A6A3A0W2</accession>
<reference evidence="1" key="1">
    <citation type="submission" date="2019-09" db="EMBL/GenBank/DDBJ databases">
        <title>Draft genome information of white flower Hibiscus syriacus.</title>
        <authorList>
            <person name="Kim Y.-M."/>
        </authorList>
    </citation>
    <scope>NUCLEOTIDE SEQUENCE [LARGE SCALE GENOMIC DNA]</scope>
    <source>
        <strain evidence="1">YM2019G1</strain>
    </source>
</reference>
<keyword evidence="2" id="KW-1185">Reference proteome</keyword>
<dbReference type="Proteomes" id="UP000436088">
    <property type="component" value="Unassembled WGS sequence"/>
</dbReference>
<dbReference type="PANTHER" id="PTHR31286:SF180">
    <property type="entry name" value="OS10G0362600 PROTEIN"/>
    <property type="match status" value="1"/>
</dbReference>
<sequence length="325" mass="35889">MDEVEVRSAGNGLYIFQFGTSAASEWVFDNEPWYIRSNLNILRKWEPNLPELDFKLDTAPMWVQLSKVPLELFTRKRLSYIASALGTLLCIDGITTSRQHLSFVKVCVEISPDFRCPNHIDVELSNGVMMSIDVVIPWIPTSCCRCISFLHRDMDCLNKGGVGDQFSLGLSGTHQLFEQSTQREDSIGSNEVVVACAKVGSVVLADVVVGEVRITCDRASSFVGGRPVQGGEVNEVVEIPVVQSVPRMKGMGKSPKEGTRKIAVETRNRFVPLLIADQELGMERRTRATSIGVTNLLSEIKSKKNDKVKKLKQRVEGGDGSSNAL</sequence>
<proteinExistence type="predicted"/>
<evidence type="ECO:0000313" key="1">
    <source>
        <dbReference type="EMBL" id="KAE8697940.1"/>
    </source>
</evidence>
<gene>
    <name evidence="1" type="ORF">F3Y22_tig00110607pilonHSYRG00108</name>
</gene>
<dbReference type="PANTHER" id="PTHR31286">
    <property type="entry name" value="GLYCINE-RICH CELL WALL STRUCTURAL PROTEIN 1.8-LIKE"/>
    <property type="match status" value="1"/>
</dbReference>
<comment type="caution">
    <text evidence="1">The sequence shown here is derived from an EMBL/GenBank/DDBJ whole genome shotgun (WGS) entry which is preliminary data.</text>
</comment>